<evidence type="ECO:0000313" key="2">
    <source>
        <dbReference type="Proteomes" id="UP001620626"/>
    </source>
</evidence>
<dbReference type="AlphaFoldDB" id="A0ABD2LAP7"/>
<organism evidence="1 2">
    <name type="scientific">Heterodera trifolii</name>
    <dbReference type="NCBI Taxonomy" id="157864"/>
    <lineage>
        <taxon>Eukaryota</taxon>
        <taxon>Metazoa</taxon>
        <taxon>Ecdysozoa</taxon>
        <taxon>Nematoda</taxon>
        <taxon>Chromadorea</taxon>
        <taxon>Rhabditida</taxon>
        <taxon>Tylenchina</taxon>
        <taxon>Tylenchomorpha</taxon>
        <taxon>Tylenchoidea</taxon>
        <taxon>Heteroderidae</taxon>
        <taxon>Heteroderinae</taxon>
        <taxon>Heterodera</taxon>
    </lineage>
</organism>
<proteinExistence type="predicted"/>
<sequence length="121" mass="13518">MVRNSRASKGQRNRWRKALITRRTTQALVAGHEAAHSIVIIMNRNIPVTFISSTTISREGRDVKELKAVLMATMAGKAVEEKLVGESTGNGDEMEDARQTAKEVYIFVEDWNAPVLFLSPF</sequence>
<accession>A0ABD2LAP7</accession>
<dbReference type="Gene3D" id="1.20.58.760">
    <property type="entry name" value="Peptidase M41"/>
    <property type="match status" value="1"/>
</dbReference>
<reference evidence="1 2" key="1">
    <citation type="submission" date="2024-10" db="EMBL/GenBank/DDBJ databases">
        <authorList>
            <person name="Kim D."/>
        </authorList>
    </citation>
    <scope>NUCLEOTIDE SEQUENCE [LARGE SCALE GENOMIC DNA]</scope>
    <source>
        <strain evidence="1">BH-2024</strain>
    </source>
</reference>
<keyword evidence="2" id="KW-1185">Reference proteome</keyword>
<comment type="caution">
    <text evidence="1">The sequence shown here is derived from an EMBL/GenBank/DDBJ whole genome shotgun (WGS) entry which is preliminary data.</text>
</comment>
<gene>
    <name evidence="1" type="ORF">niasHT_017006</name>
</gene>
<name>A0ABD2LAP7_9BILA</name>
<protein>
    <submittedName>
        <fullName evidence="1">Uncharacterized protein</fullName>
    </submittedName>
</protein>
<dbReference type="Proteomes" id="UP001620626">
    <property type="component" value="Unassembled WGS sequence"/>
</dbReference>
<dbReference type="InterPro" id="IPR037219">
    <property type="entry name" value="Peptidase_M41-like"/>
</dbReference>
<dbReference type="SUPFAM" id="SSF140990">
    <property type="entry name" value="FtsH protease domain-like"/>
    <property type="match status" value="1"/>
</dbReference>
<dbReference type="EMBL" id="JBICBT010000479">
    <property type="protein sequence ID" value="KAL3112233.1"/>
    <property type="molecule type" value="Genomic_DNA"/>
</dbReference>
<evidence type="ECO:0000313" key="1">
    <source>
        <dbReference type="EMBL" id="KAL3112233.1"/>
    </source>
</evidence>